<comment type="similarity">
    <text evidence="2 6">Belongs to the UPF0677 family.</text>
</comment>
<dbReference type="PANTHER" id="PTHR43619">
    <property type="entry name" value="S-ADENOSYL-L-METHIONINE-DEPENDENT METHYLTRANSFERASE YKTD-RELATED"/>
    <property type="match status" value="1"/>
</dbReference>
<dbReference type="Gene3D" id="3.40.50.150">
    <property type="entry name" value="Vaccinia Virus protein VP39"/>
    <property type="match status" value="1"/>
</dbReference>
<dbReference type="InterPro" id="IPR007213">
    <property type="entry name" value="Ppm1/Ppm2/Tcmp"/>
</dbReference>
<keyword evidence="4" id="KW-0808">Transferase</keyword>
<comment type="caution">
    <text evidence="7">The sequence shown here is derived from an EMBL/GenBank/DDBJ whole genome shotgun (WGS) entry which is preliminary data.</text>
</comment>
<dbReference type="InterPro" id="IPR011610">
    <property type="entry name" value="SAM_mthyl_Trfase_ML2640-like"/>
</dbReference>
<dbReference type="GO" id="GO:0032259">
    <property type="term" value="P:methylation"/>
    <property type="evidence" value="ECO:0007669"/>
    <property type="project" value="UniProtKB-KW"/>
</dbReference>
<dbReference type="AlphaFoldDB" id="A0A917SFS8"/>
<dbReference type="RefSeq" id="WP_188897124.1">
    <property type="nucleotide sequence ID" value="NZ_BMMZ01000012.1"/>
</dbReference>
<reference evidence="7" key="2">
    <citation type="submission" date="2020-09" db="EMBL/GenBank/DDBJ databases">
        <authorList>
            <person name="Sun Q."/>
            <person name="Zhou Y."/>
        </authorList>
    </citation>
    <scope>NUCLEOTIDE SEQUENCE</scope>
    <source>
        <strain evidence="7">CGMCC 4.7306</strain>
    </source>
</reference>
<dbReference type="InterPro" id="IPR029063">
    <property type="entry name" value="SAM-dependent_MTases_sf"/>
</dbReference>
<reference evidence="7" key="1">
    <citation type="journal article" date="2014" name="Int. J. Syst. Evol. Microbiol.">
        <title>Complete genome sequence of Corynebacterium casei LMG S-19264T (=DSM 44701T), isolated from a smear-ripened cheese.</title>
        <authorList>
            <consortium name="US DOE Joint Genome Institute (JGI-PGF)"/>
            <person name="Walter F."/>
            <person name="Albersmeier A."/>
            <person name="Kalinowski J."/>
            <person name="Ruckert C."/>
        </authorList>
    </citation>
    <scope>NUCLEOTIDE SEQUENCE</scope>
    <source>
        <strain evidence="7">CGMCC 4.7306</strain>
    </source>
</reference>
<dbReference type="SUPFAM" id="SSF53335">
    <property type="entry name" value="S-adenosyl-L-methionine-dependent methyltransferases"/>
    <property type="match status" value="1"/>
</dbReference>
<dbReference type="Pfam" id="PF04072">
    <property type="entry name" value="LCM"/>
    <property type="match status" value="1"/>
</dbReference>
<evidence type="ECO:0000313" key="8">
    <source>
        <dbReference type="Proteomes" id="UP000613840"/>
    </source>
</evidence>
<evidence type="ECO:0000256" key="6">
    <source>
        <dbReference type="RuleBase" id="RU362030"/>
    </source>
</evidence>
<evidence type="ECO:0000256" key="4">
    <source>
        <dbReference type="ARBA" id="ARBA00022679"/>
    </source>
</evidence>
<dbReference type="PANTHER" id="PTHR43619:SF2">
    <property type="entry name" value="S-ADENOSYL-L-METHIONINE-DEPENDENT METHYLTRANSFERASES SUPERFAMILY PROTEIN"/>
    <property type="match status" value="1"/>
</dbReference>
<accession>A0A917SFS8</accession>
<name>A0A917SFS8_9ACTN</name>
<dbReference type="EMBL" id="BMMZ01000012">
    <property type="protein sequence ID" value="GGL77607.1"/>
    <property type="molecule type" value="Genomic_DNA"/>
</dbReference>
<protein>
    <recommendedName>
        <fullName evidence="6">S-adenosyl-L-methionine-dependent methyltransferase</fullName>
        <ecNumber evidence="6">2.1.1.-</ecNumber>
    </recommendedName>
</protein>
<dbReference type="GO" id="GO:0008168">
    <property type="term" value="F:methyltransferase activity"/>
    <property type="evidence" value="ECO:0007669"/>
    <property type="project" value="UniProtKB-UniRule"/>
</dbReference>
<dbReference type="Proteomes" id="UP000613840">
    <property type="component" value="Unassembled WGS sequence"/>
</dbReference>
<comment type="function">
    <text evidence="1 6">Exhibits S-adenosyl-L-methionine-dependent methyltransferase activity.</text>
</comment>
<evidence type="ECO:0000256" key="3">
    <source>
        <dbReference type="ARBA" id="ARBA00022603"/>
    </source>
</evidence>
<evidence type="ECO:0000256" key="5">
    <source>
        <dbReference type="ARBA" id="ARBA00022691"/>
    </source>
</evidence>
<evidence type="ECO:0000256" key="1">
    <source>
        <dbReference type="ARBA" id="ARBA00003907"/>
    </source>
</evidence>
<keyword evidence="8" id="KW-1185">Reference proteome</keyword>
<dbReference type="EC" id="2.1.1.-" evidence="6"/>
<keyword evidence="3 6" id="KW-0489">Methyltransferase</keyword>
<dbReference type="NCBIfam" id="TIGR00027">
    <property type="entry name" value="mthyl_TIGR00027"/>
    <property type="match status" value="1"/>
</dbReference>
<keyword evidence="5 6" id="KW-0949">S-adenosyl-L-methionine</keyword>
<sequence length="276" mass="30385">MRAGEPSRTAYGAAMHRAMHQQLEGGRVFRDPLAWRILGTDYDEVVASGRYVDRKPLRIMIAVRHRFGEDRLAGAIERGTRQVVILGAGLDTFAYRNPFPDVACYEVDFPATGAWKQQQLAAAGIVEPSTLHRVGVDFEADDDLLARLVESGFDTGRPAFFLWLGVVPYLTPEAVRQTLRTIADISGSEVVFDYTNPADQLSEGGRLARERFSARVGRAGEPMVATFDTAELHDLLGRLGFNQIVDLDRDVIRTRFLGLPSDGESGGAHVLSAVVR</sequence>
<gene>
    <name evidence="7" type="ORF">GCM10011575_39740</name>
</gene>
<evidence type="ECO:0000256" key="2">
    <source>
        <dbReference type="ARBA" id="ARBA00008138"/>
    </source>
</evidence>
<proteinExistence type="inferred from homology"/>
<organism evidence="7 8">
    <name type="scientific">Microlunatus endophyticus</name>
    <dbReference type="NCBI Taxonomy" id="1716077"/>
    <lineage>
        <taxon>Bacteria</taxon>
        <taxon>Bacillati</taxon>
        <taxon>Actinomycetota</taxon>
        <taxon>Actinomycetes</taxon>
        <taxon>Propionibacteriales</taxon>
        <taxon>Propionibacteriaceae</taxon>
        <taxon>Microlunatus</taxon>
    </lineage>
</organism>
<evidence type="ECO:0000313" key="7">
    <source>
        <dbReference type="EMBL" id="GGL77607.1"/>
    </source>
</evidence>